<dbReference type="AlphaFoldDB" id="A0A397KVL7"/>
<reference evidence="1" key="1">
    <citation type="submission" date="2018-06" db="EMBL/GenBank/DDBJ databases">
        <title>WGS assembly of Brassica rapa FPsc.</title>
        <authorList>
            <person name="Bowman J."/>
            <person name="Kohchi T."/>
            <person name="Yamato K."/>
            <person name="Jenkins J."/>
            <person name="Shu S."/>
            <person name="Ishizaki K."/>
            <person name="Yamaoka S."/>
            <person name="Nishihama R."/>
            <person name="Nakamura Y."/>
            <person name="Berger F."/>
            <person name="Adam C."/>
            <person name="Aki S."/>
            <person name="Althoff F."/>
            <person name="Araki T."/>
            <person name="Arteaga-Vazquez M."/>
            <person name="Balasubrmanian S."/>
            <person name="Bauer D."/>
            <person name="Boehm C."/>
            <person name="Briginshaw L."/>
            <person name="Caballero-Perez J."/>
            <person name="Catarino B."/>
            <person name="Chen F."/>
            <person name="Chiyoda S."/>
            <person name="Chovatia M."/>
            <person name="Davies K."/>
            <person name="Delmans M."/>
            <person name="Demura T."/>
            <person name="Dierschke T."/>
            <person name="Dolan L."/>
            <person name="Dorantes-Acosta A."/>
            <person name="Eklund D."/>
            <person name="Florent S."/>
            <person name="Flores-Sandoval E."/>
            <person name="Fujiyama A."/>
            <person name="Fukuzawa H."/>
            <person name="Galik B."/>
            <person name="Grimanelli D."/>
            <person name="Grimwood J."/>
            <person name="Grossniklaus U."/>
            <person name="Hamada T."/>
            <person name="Haseloff J."/>
            <person name="Hetherington A."/>
            <person name="Higo A."/>
            <person name="Hirakawa Y."/>
            <person name="Hundley H."/>
            <person name="Ikeda Y."/>
            <person name="Inoue K."/>
            <person name="Inoue S."/>
            <person name="Ishida S."/>
            <person name="Jia Q."/>
            <person name="Kakita M."/>
            <person name="Kanazawa T."/>
            <person name="Kawai Y."/>
            <person name="Kawashima T."/>
            <person name="Kennedy M."/>
            <person name="Kinose K."/>
            <person name="Kinoshita T."/>
            <person name="Kohara Y."/>
            <person name="Koide E."/>
            <person name="Komatsu K."/>
            <person name="Kopischke S."/>
            <person name="Kubo M."/>
            <person name="Kyozuka J."/>
            <person name="Lagercrantz U."/>
            <person name="Lin S."/>
            <person name="Lindquist E."/>
            <person name="Lipzen A."/>
            <person name="Lu C."/>
            <person name="Luna E."/>
            <person name="Martienssen R."/>
            <person name="Minamino N."/>
            <person name="Mizutani M."/>
            <person name="Mizutani M."/>
            <person name="Mochizuki N."/>
            <person name="Monte I."/>
            <person name="Mosher R."/>
            <person name="Nagasaki H."/>
            <person name="Nakagami H."/>
            <person name="Naramoto S."/>
            <person name="Nishitani K."/>
            <person name="Ohtani M."/>
            <person name="Okamoto T."/>
            <person name="Okumura M."/>
            <person name="Phillips J."/>
            <person name="Pollak B."/>
            <person name="Reinders A."/>
            <person name="Roevekamp M."/>
            <person name="Sano R."/>
            <person name="Sawa S."/>
            <person name="Schmid M."/>
            <person name="Shirakawa M."/>
            <person name="Solano R."/>
            <person name="Spunde A."/>
            <person name="Suetsugu N."/>
            <person name="Sugano S."/>
            <person name="Sugiyama A."/>
            <person name="Sun R."/>
            <person name="Suzuki Y."/>
            <person name="Takenaka M."/>
            <person name="Takezawa D."/>
            <person name="Tomogane H."/>
            <person name="Tsuzuki M."/>
            <person name="Ueda T."/>
            <person name="Umeda M."/>
            <person name="Ward J."/>
            <person name="Watanabe Y."/>
            <person name="Yazaki K."/>
            <person name="Yokoyama R."/>
            <person name="Yoshitake Y."/>
            <person name="Yotsui I."/>
            <person name="Zachgo S."/>
            <person name="Schmutz J."/>
        </authorList>
    </citation>
    <scope>NUCLEOTIDE SEQUENCE [LARGE SCALE GENOMIC DNA]</scope>
</reference>
<organism evidence="1">
    <name type="scientific">Brassica campestris</name>
    <name type="common">Field mustard</name>
    <dbReference type="NCBI Taxonomy" id="3711"/>
    <lineage>
        <taxon>Eukaryota</taxon>
        <taxon>Viridiplantae</taxon>
        <taxon>Streptophyta</taxon>
        <taxon>Embryophyta</taxon>
        <taxon>Tracheophyta</taxon>
        <taxon>Spermatophyta</taxon>
        <taxon>Magnoliopsida</taxon>
        <taxon>eudicotyledons</taxon>
        <taxon>Gunneridae</taxon>
        <taxon>Pentapetalae</taxon>
        <taxon>rosids</taxon>
        <taxon>malvids</taxon>
        <taxon>Brassicales</taxon>
        <taxon>Brassicaceae</taxon>
        <taxon>Brassiceae</taxon>
        <taxon>Brassica</taxon>
    </lineage>
</organism>
<dbReference type="Gene3D" id="2.40.70.10">
    <property type="entry name" value="Acid Proteases"/>
    <property type="match status" value="1"/>
</dbReference>
<proteinExistence type="predicted"/>
<gene>
    <name evidence="1" type="ORF">BRARA_K01566</name>
</gene>
<dbReference type="Proteomes" id="UP000264353">
    <property type="component" value="Unassembled WGS sequence"/>
</dbReference>
<evidence type="ECO:0000313" key="1">
    <source>
        <dbReference type="EMBL" id="RIA04220.1"/>
    </source>
</evidence>
<accession>A0A397KVL7</accession>
<dbReference type="InterPro" id="IPR021109">
    <property type="entry name" value="Peptidase_aspartic_dom_sf"/>
</dbReference>
<dbReference type="EMBL" id="KZ867937">
    <property type="protein sequence ID" value="RIA04220.1"/>
    <property type="molecule type" value="Genomic_DNA"/>
</dbReference>
<sequence length="294" mass="34365">MILDVNETFKTLKAEPSNAEKRWFEEHPQFRHLFHMKLDENTNAKRKASNHKVKGMWMLFLRTTDVAKRREVWFIVNGVLILYGLRKHALIPSLNCRNYLLRYKEFGDRKSVKHHFEEGELIRLEDVKAKLVAMGPHRNMLKMMPMMYCFFFQRAVDDLDFYKTFHGGRYSFDYMVKEISHTMDHFGRLVKEKTLWPLPSLCIPLEIGNALVPVDFHVLDIKLNWNSSLLLGRAFLATVGVVCDMNTNRLCLTLIDPDVHYDPVRVVKQQVNLVELGNDLGYIAACHCGAEYET</sequence>
<protein>
    <recommendedName>
        <fullName evidence="2">DUF1985 domain-containing protein</fullName>
    </recommendedName>
</protein>
<evidence type="ECO:0008006" key="2">
    <source>
        <dbReference type="Google" id="ProtNLM"/>
    </source>
</evidence>
<name>A0A397KVL7_BRACM</name>